<accession>A0A9P4NYH0</accession>
<proteinExistence type="predicted"/>
<sequence>MAEVERLHEVIQLQKRIIGFYSDHHQRCVVLPEYVRSAFDNPEHILREQCNQRDRPPPCDKIDFRIIPFSPTTAASRGKKRNATGGDQGQLKKSKEPNWKVAAKSFIRNTPIAEEWDQRLFDIGVNFSAEQFTQTIQLVSGQITDLIHHQEVQQPVELFERASCYAREVASCMKGADLADSLSRFQLFRFLSYCLVLKKAQLMPLIGIYKIMRVAITGGSDYFLNRLLSRTEGIHRDVLMKLVDAGWTRTRATLLFFFSGPRRPYEYADLSLESFEYIVAQLQREEYIGTQFDRNFGIDFSIASCITSWEPSLRYEP</sequence>
<dbReference type="AlphaFoldDB" id="A0A9P4NYH0"/>
<dbReference type="OrthoDB" id="3800857at2759"/>
<comment type="caution">
    <text evidence="2">The sequence shown here is derived from an EMBL/GenBank/DDBJ whole genome shotgun (WGS) entry which is preliminary data.</text>
</comment>
<keyword evidence="3" id="KW-1185">Reference proteome</keyword>
<dbReference type="EMBL" id="MU007018">
    <property type="protein sequence ID" value="KAF2433992.1"/>
    <property type="molecule type" value="Genomic_DNA"/>
</dbReference>
<evidence type="ECO:0000313" key="3">
    <source>
        <dbReference type="Proteomes" id="UP000800235"/>
    </source>
</evidence>
<gene>
    <name evidence="2" type="ORF">EJ08DRAFT_694024</name>
</gene>
<dbReference type="Proteomes" id="UP000800235">
    <property type="component" value="Unassembled WGS sequence"/>
</dbReference>
<reference evidence="2" key="1">
    <citation type="journal article" date="2020" name="Stud. Mycol.">
        <title>101 Dothideomycetes genomes: a test case for predicting lifestyles and emergence of pathogens.</title>
        <authorList>
            <person name="Haridas S."/>
            <person name="Albert R."/>
            <person name="Binder M."/>
            <person name="Bloem J."/>
            <person name="Labutti K."/>
            <person name="Salamov A."/>
            <person name="Andreopoulos B."/>
            <person name="Baker S."/>
            <person name="Barry K."/>
            <person name="Bills G."/>
            <person name="Bluhm B."/>
            <person name="Cannon C."/>
            <person name="Castanera R."/>
            <person name="Culley D."/>
            <person name="Daum C."/>
            <person name="Ezra D."/>
            <person name="Gonzalez J."/>
            <person name="Henrissat B."/>
            <person name="Kuo A."/>
            <person name="Liang C."/>
            <person name="Lipzen A."/>
            <person name="Lutzoni F."/>
            <person name="Magnuson J."/>
            <person name="Mondo S."/>
            <person name="Nolan M."/>
            <person name="Ohm R."/>
            <person name="Pangilinan J."/>
            <person name="Park H.-J."/>
            <person name="Ramirez L."/>
            <person name="Alfaro M."/>
            <person name="Sun H."/>
            <person name="Tritt A."/>
            <person name="Yoshinaga Y."/>
            <person name="Zwiers L.-H."/>
            <person name="Turgeon B."/>
            <person name="Goodwin S."/>
            <person name="Spatafora J."/>
            <person name="Crous P."/>
            <person name="Grigoriev I."/>
        </authorList>
    </citation>
    <scope>NUCLEOTIDE SEQUENCE</scope>
    <source>
        <strain evidence="2">CBS 130266</strain>
    </source>
</reference>
<protein>
    <submittedName>
        <fullName evidence="2">Uncharacterized protein</fullName>
    </submittedName>
</protein>
<evidence type="ECO:0000256" key="1">
    <source>
        <dbReference type="SAM" id="MobiDB-lite"/>
    </source>
</evidence>
<evidence type="ECO:0000313" key="2">
    <source>
        <dbReference type="EMBL" id="KAF2433992.1"/>
    </source>
</evidence>
<name>A0A9P4NYH0_9PEZI</name>
<organism evidence="2 3">
    <name type="scientific">Tothia fuscella</name>
    <dbReference type="NCBI Taxonomy" id="1048955"/>
    <lineage>
        <taxon>Eukaryota</taxon>
        <taxon>Fungi</taxon>
        <taxon>Dikarya</taxon>
        <taxon>Ascomycota</taxon>
        <taxon>Pezizomycotina</taxon>
        <taxon>Dothideomycetes</taxon>
        <taxon>Pleosporomycetidae</taxon>
        <taxon>Venturiales</taxon>
        <taxon>Cylindrosympodiaceae</taxon>
        <taxon>Tothia</taxon>
    </lineage>
</organism>
<feature type="region of interest" description="Disordered" evidence="1">
    <location>
        <begin position="74"/>
        <end position="95"/>
    </location>
</feature>